<dbReference type="PANTHER" id="PTHR37017:SF11">
    <property type="entry name" value="ESTERASE_LIPASE_THIOESTERASE DOMAIN-CONTAINING PROTEIN"/>
    <property type="match status" value="1"/>
</dbReference>
<comment type="caution">
    <text evidence="2">The sequence shown here is derived from an EMBL/GenBank/DDBJ whole genome shotgun (WGS) entry which is preliminary data.</text>
</comment>
<feature type="domain" description="AB hydrolase-1" evidence="1">
    <location>
        <begin position="10"/>
        <end position="232"/>
    </location>
</feature>
<organism evidence="2 3">
    <name type="scientific">Leucobacter aridicollis</name>
    <dbReference type="NCBI Taxonomy" id="283878"/>
    <lineage>
        <taxon>Bacteria</taxon>
        <taxon>Bacillati</taxon>
        <taxon>Actinomycetota</taxon>
        <taxon>Actinomycetes</taxon>
        <taxon>Micrococcales</taxon>
        <taxon>Microbacteriaceae</taxon>
        <taxon>Leucobacter</taxon>
    </lineage>
</organism>
<dbReference type="InterPro" id="IPR000073">
    <property type="entry name" value="AB_hydrolase_1"/>
</dbReference>
<dbReference type="AlphaFoldDB" id="A0A852R095"/>
<gene>
    <name evidence="2" type="ORF">BJ960_001834</name>
</gene>
<dbReference type="RefSeq" id="WP_185987071.1">
    <property type="nucleotide sequence ID" value="NZ_BAAALZ010000001.1"/>
</dbReference>
<reference evidence="2 3" key="1">
    <citation type="submission" date="2020-07" db="EMBL/GenBank/DDBJ databases">
        <title>Sequencing the genomes of 1000 actinobacteria strains.</title>
        <authorList>
            <person name="Klenk H.-P."/>
        </authorList>
    </citation>
    <scope>NUCLEOTIDE SEQUENCE [LARGE SCALE GENOMIC DNA]</scope>
    <source>
        <strain evidence="2 3">DSM 17380</strain>
    </source>
</reference>
<evidence type="ECO:0000313" key="2">
    <source>
        <dbReference type="EMBL" id="NYD27031.1"/>
    </source>
</evidence>
<dbReference type="EMBL" id="JACCBD010000001">
    <property type="protein sequence ID" value="NYD27031.1"/>
    <property type="molecule type" value="Genomic_DNA"/>
</dbReference>
<dbReference type="PANTHER" id="PTHR37017">
    <property type="entry name" value="AB HYDROLASE-1 DOMAIN-CONTAINING PROTEIN-RELATED"/>
    <property type="match status" value="1"/>
</dbReference>
<dbReference type="Proteomes" id="UP000586095">
    <property type="component" value="Unassembled WGS sequence"/>
</dbReference>
<dbReference type="InterPro" id="IPR029058">
    <property type="entry name" value="AB_hydrolase_fold"/>
</dbReference>
<dbReference type="InterPro" id="IPR052897">
    <property type="entry name" value="Sec-Metab_Biosynth_Hydrolase"/>
</dbReference>
<proteinExistence type="predicted"/>
<evidence type="ECO:0000313" key="3">
    <source>
        <dbReference type="Proteomes" id="UP000586095"/>
    </source>
</evidence>
<dbReference type="GO" id="GO:0003824">
    <property type="term" value="F:catalytic activity"/>
    <property type="evidence" value="ECO:0007669"/>
    <property type="project" value="UniProtKB-ARBA"/>
</dbReference>
<accession>A0A852R095</accession>
<protein>
    <submittedName>
        <fullName evidence="2">Pimeloyl-ACP methyl ester carboxylesterase</fullName>
    </submittedName>
</protein>
<dbReference type="Gene3D" id="3.40.50.1820">
    <property type="entry name" value="alpha/beta hydrolase"/>
    <property type="match status" value="1"/>
</dbReference>
<sequence length="244" mass="26087">MTSHTETTPIILVPGHWLGAWAWDEVVEHLAATGYRASALTLPGLDPADQDRAKRILTDQVAALDTAVRACGAPVTLVAHSGANGPVTTLLDRSPELVERVVWVDSGPASDGLAFAPDFPEDLAGLPLPDFDALGEQASLAGLSEATLDRFRERAVAEPAGVLREPVRLGNDARYEVPTTFVCCSLPSAQVRELATAGHPMFAEVPRFADARYVDLATGHWPMWSRPRELAEIIAAKAGARPAR</sequence>
<dbReference type="SUPFAM" id="SSF53474">
    <property type="entry name" value="alpha/beta-Hydrolases"/>
    <property type="match status" value="1"/>
</dbReference>
<keyword evidence="3" id="KW-1185">Reference proteome</keyword>
<dbReference type="Pfam" id="PF12697">
    <property type="entry name" value="Abhydrolase_6"/>
    <property type="match status" value="1"/>
</dbReference>
<name>A0A852R095_9MICO</name>
<evidence type="ECO:0000259" key="1">
    <source>
        <dbReference type="Pfam" id="PF12697"/>
    </source>
</evidence>